<proteinExistence type="predicted"/>
<protein>
    <recommendedName>
        <fullName evidence="3">DUF433 domain-containing protein</fullName>
    </recommendedName>
</protein>
<evidence type="ECO:0008006" key="3">
    <source>
        <dbReference type="Google" id="ProtNLM"/>
    </source>
</evidence>
<comment type="caution">
    <text evidence="1">The sequence shown here is derived from an EMBL/GenBank/DDBJ whole genome shotgun (WGS) entry which is preliminary data.</text>
</comment>
<name>A0ABT3MYT7_9GAMM</name>
<organism evidence="1 2">
    <name type="scientific">Endozoicomonas gorgoniicola</name>
    <dbReference type="NCBI Taxonomy" id="1234144"/>
    <lineage>
        <taxon>Bacteria</taxon>
        <taxon>Pseudomonadati</taxon>
        <taxon>Pseudomonadota</taxon>
        <taxon>Gammaproteobacteria</taxon>
        <taxon>Oceanospirillales</taxon>
        <taxon>Endozoicomonadaceae</taxon>
        <taxon>Endozoicomonas</taxon>
    </lineage>
</organism>
<evidence type="ECO:0000313" key="1">
    <source>
        <dbReference type="EMBL" id="MCW7554540.1"/>
    </source>
</evidence>
<accession>A0ABT3MYT7</accession>
<gene>
    <name evidence="1" type="ORF">NX722_18305</name>
</gene>
<evidence type="ECO:0000313" key="2">
    <source>
        <dbReference type="Proteomes" id="UP001209854"/>
    </source>
</evidence>
<dbReference type="RefSeq" id="WP_262564294.1">
    <property type="nucleotide sequence ID" value="NZ_JAPFCC010000001.1"/>
</dbReference>
<sequence>MTSLIGVGLYSIPEASVLTGIPSRKIRGWMLGYESGSRSRQAPLWKSAVTESIDNTISFQDLLEIRFVNAFRQYGVQLPTIRAAVKQAKEYFDQDYPFTCRRFQTDGRSIFATVEEETGDESLVDLIKKQNVFNRVIKPSLYTGIEYDGDESSALRWFPVPKSKKVVLDPARSFGKPIVTAAGITTETLYQSWLAEDQNAKMVASLYEVDTASVNAAVSFEQRIAGGEVPH</sequence>
<dbReference type="EMBL" id="JAPFCC010000001">
    <property type="protein sequence ID" value="MCW7554540.1"/>
    <property type="molecule type" value="Genomic_DNA"/>
</dbReference>
<reference evidence="1 2" key="1">
    <citation type="submission" date="2022-10" db="EMBL/GenBank/DDBJ databases">
        <title>High-quality genome sequences of two octocoral-associated bacteria, Endozoicomonas euniceicola EF212 and Endozoicomonas gorgoniicola PS125.</title>
        <authorList>
            <person name="Chiou Y.-J."/>
            <person name="Chen Y.-H."/>
        </authorList>
    </citation>
    <scope>NUCLEOTIDE SEQUENCE [LARGE SCALE GENOMIC DNA]</scope>
    <source>
        <strain evidence="1 2">PS125</strain>
    </source>
</reference>
<dbReference type="Proteomes" id="UP001209854">
    <property type="component" value="Unassembled WGS sequence"/>
</dbReference>
<keyword evidence="2" id="KW-1185">Reference proteome</keyword>